<dbReference type="EMBL" id="SHOA02000010">
    <property type="protein sequence ID" value="TDH70208.1"/>
    <property type="molecule type" value="Genomic_DNA"/>
</dbReference>
<dbReference type="RefSeq" id="XP_067819707.1">
    <property type="nucleotide sequence ID" value="XM_067960347.1"/>
</dbReference>
<comment type="caution">
    <text evidence="1">The sequence shown here is derived from an EMBL/GenBank/DDBJ whole genome shotgun (WGS) entry which is preliminary data.</text>
</comment>
<organism evidence="1 2">
    <name type="scientific">Bremia lactucae</name>
    <name type="common">Lettuce downy mildew</name>
    <dbReference type="NCBI Taxonomy" id="4779"/>
    <lineage>
        <taxon>Eukaryota</taxon>
        <taxon>Sar</taxon>
        <taxon>Stramenopiles</taxon>
        <taxon>Oomycota</taxon>
        <taxon>Peronosporomycetes</taxon>
        <taxon>Peronosporales</taxon>
        <taxon>Peronosporaceae</taxon>
        <taxon>Bremia</taxon>
    </lineage>
</organism>
<evidence type="ECO:0000313" key="2">
    <source>
        <dbReference type="Proteomes" id="UP000294530"/>
    </source>
</evidence>
<gene>
    <name evidence="1" type="ORF">CCR75_002249</name>
</gene>
<keyword evidence="2" id="KW-1185">Reference proteome</keyword>
<dbReference type="GeneID" id="94346018"/>
<evidence type="ECO:0000313" key="1">
    <source>
        <dbReference type="EMBL" id="TDH70208.1"/>
    </source>
</evidence>
<dbReference type="AlphaFoldDB" id="A0A976FNV2"/>
<dbReference type="KEGG" id="blac:94346018"/>
<dbReference type="OrthoDB" id="166799at2759"/>
<name>A0A976FNV2_BRELC</name>
<dbReference type="Proteomes" id="UP000294530">
    <property type="component" value="Unassembled WGS sequence"/>
</dbReference>
<accession>A0A976FNV2</accession>
<sequence length="119" mass="13676">MENPPKRVTGALDEDLKLITSKSDASCINPFATVPSVFDIRAFGLEDRAEAIISCGQDNWTLANLLKWRTNALDKAYNDHKPHCHNTIAPKEYLRQRQRAYRHQLYSKKLLIKTHNNTL</sequence>
<proteinExistence type="predicted"/>
<reference evidence="1 2" key="1">
    <citation type="journal article" date="2021" name="Genome Biol.">
        <title>AFLAP: assembly-free linkage analysis pipeline using k-mers from genome sequencing data.</title>
        <authorList>
            <person name="Fletcher K."/>
            <person name="Zhang L."/>
            <person name="Gil J."/>
            <person name="Han R."/>
            <person name="Cavanaugh K."/>
            <person name="Michelmore R."/>
        </authorList>
    </citation>
    <scope>NUCLEOTIDE SEQUENCE [LARGE SCALE GENOMIC DNA]</scope>
    <source>
        <strain evidence="1 2">SF5</strain>
    </source>
</reference>
<protein>
    <submittedName>
        <fullName evidence="1">Uncharacterized protein</fullName>
    </submittedName>
</protein>